<dbReference type="EMBL" id="ML994617">
    <property type="protein sequence ID" value="KAF2190969.1"/>
    <property type="molecule type" value="Genomic_DNA"/>
</dbReference>
<dbReference type="OrthoDB" id="3261222at2759"/>
<proteinExistence type="predicted"/>
<evidence type="ECO:0000313" key="2">
    <source>
        <dbReference type="Proteomes" id="UP000800200"/>
    </source>
</evidence>
<protein>
    <submittedName>
        <fullName evidence="1">Uncharacterized protein</fullName>
    </submittedName>
</protein>
<organism evidence="1 2">
    <name type="scientific">Zopfia rhizophila CBS 207.26</name>
    <dbReference type="NCBI Taxonomy" id="1314779"/>
    <lineage>
        <taxon>Eukaryota</taxon>
        <taxon>Fungi</taxon>
        <taxon>Dikarya</taxon>
        <taxon>Ascomycota</taxon>
        <taxon>Pezizomycotina</taxon>
        <taxon>Dothideomycetes</taxon>
        <taxon>Dothideomycetes incertae sedis</taxon>
        <taxon>Zopfiaceae</taxon>
        <taxon>Zopfia</taxon>
    </lineage>
</organism>
<keyword evidence="2" id="KW-1185">Reference proteome</keyword>
<sequence>MKRWWNEYLTALRKSYKYSRNRMCAMWRQQKEDVELRNTATFPPIKKAGMEGDFATEDHDIVRELLQAFSPALPPCEQEENVLASYNELLSEPIAKHKVKTAVFRASPDKAPERNDLLAQV</sequence>
<name>A0A6A6EJU6_9PEZI</name>
<evidence type="ECO:0000313" key="1">
    <source>
        <dbReference type="EMBL" id="KAF2190969.1"/>
    </source>
</evidence>
<reference evidence="1" key="1">
    <citation type="journal article" date="2020" name="Stud. Mycol.">
        <title>101 Dothideomycetes genomes: a test case for predicting lifestyles and emergence of pathogens.</title>
        <authorList>
            <person name="Haridas S."/>
            <person name="Albert R."/>
            <person name="Binder M."/>
            <person name="Bloem J."/>
            <person name="Labutti K."/>
            <person name="Salamov A."/>
            <person name="Andreopoulos B."/>
            <person name="Baker S."/>
            <person name="Barry K."/>
            <person name="Bills G."/>
            <person name="Bluhm B."/>
            <person name="Cannon C."/>
            <person name="Castanera R."/>
            <person name="Culley D."/>
            <person name="Daum C."/>
            <person name="Ezra D."/>
            <person name="Gonzalez J."/>
            <person name="Henrissat B."/>
            <person name="Kuo A."/>
            <person name="Liang C."/>
            <person name="Lipzen A."/>
            <person name="Lutzoni F."/>
            <person name="Magnuson J."/>
            <person name="Mondo S."/>
            <person name="Nolan M."/>
            <person name="Ohm R."/>
            <person name="Pangilinan J."/>
            <person name="Park H.-J."/>
            <person name="Ramirez L."/>
            <person name="Alfaro M."/>
            <person name="Sun H."/>
            <person name="Tritt A."/>
            <person name="Yoshinaga Y."/>
            <person name="Zwiers L.-H."/>
            <person name="Turgeon B."/>
            <person name="Goodwin S."/>
            <person name="Spatafora J."/>
            <person name="Crous P."/>
            <person name="Grigoriev I."/>
        </authorList>
    </citation>
    <scope>NUCLEOTIDE SEQUENCE</scope>
    <source>
        <strain evidence="1">CBS 207.26</strain>
    </source>
</reference>
<gene>
    <name evidence="1" type="ORF">K469DRAFT_696734</name>
</gene>
<accession>A0A6A6EJU6</accession>
<dbReference type="Proteomes" id="UP000800200">
    <property type="component" value="Unassembled WGS sequence"/>
</dbReference>
<dbReference type="AlphaFoldDB" id="A0A6A6EJU6"/>